<evidence type="ECO:0000313" key="2">
    <source>
        <dbReference type="Proteomes" id="UP000826656"/>
    </source>
</evidence>
<dbReference type="EMBL" id="JAIVGD010000005">
    <property type="protein sequence ID" value="KAH0773448.1"/>
    <property type="molecule type" value="Genomic_DNA"/>
</dbReference>
<keyword evidence="2" id="KW-1185">Reference proteome</keyword>
<sequence>MKFKTTHKHKLNFTVTTNVKEIQDPSFHMDIFNIRTFDKLTIHHNVDETELLDVVGHVSSYQPIQQIKQRDNNSYFINIVLEDDK</sequence>
<accession>A0ABQ7VY67</accession>
<evidence type="ECO:0000313" key="1">
    <source>
        <dbReference type="EMBL" id="KAH0773448.1"/>
    </source>
</evidence>
<gene>
    <name evidence="1" type="ORF">KY290_010585</name>
</gene>
<comment type="caution">
    <text evidence="1">The sequence shown here is derived from an EMBL/GenBank/DDBJ whole genome shotgun (WGS) entry which is preliminary data.</text>
</comment>
<organism evidence="1 2">
    <name type="scientific">Solanum tuberosum</name>
    <name type="common">Potato</name>
    <dbReference type="NCBI Taxonomy" id="4113"/>
    <lineage>
        <taxon>Eukaryota</taxon>
        <taxon>Viridiplantae</taxon>
        <taxon>Streptophyta</taxon>
        <taxon>Embryophyta</taxon>
        <taxon>Tracheophyta</taxon>
        <taxon>Spermatophyta</taxon>
        <taxon>Magnoliopsida</taxon>
        <taxon>eudicotyledons</taxon>
        <taxon>Gunneridae</taxon>
        <taxon>Pentapetalae</taxon>
        <taxon>asterids</taxon>
        <taxon>lamiids</taxon>
        <taxon>Solanales</taxon>
        <taxon>Solanaceae</taxon>
        <taxon>Solanoideae</taxon>
        <taxon>Solaneae</taxon>
        <taxon>Solanum</taxon>
    </lineage>
</organism>
<proteinExistence type="predicted"/>
<name>A0ABQ7VY67_SOLTU</name>
<reference evidence="1 2" key="1">
    <citation type="journal article" date="2021" name="bioRxiv">
        <title>Chromosome-scale and haplotype-resolved genome assembly of a tetraploid potato cultivar.</title>
        <authorList>
            <person name="Sun H."/>
            <person name="Jiao W.-B."/>
            <person name="Krause K."/>
            <person name="Campoy J.A."/>
            <person name="Goel M."/>
            <person name="Folz-Donahue K."/>
            <person name="Kukat C."/>
            <person name="Huettel B."/>
            <person name="Schneeberger K."/>
        </authorList>
    </citation>
    <scope>NUCLEOTIDE SEQUENCE [LARGE SCALE GENOMIC DNA]</scope>
    <source>
        <strain evidence="1">SolTubOtavaFocal</strain>
        <tissue evidence="1">Leaves</tissue>
    </source>
</reference>
<dbReference type="Proteomes" id="UP000826656">
    <property type="component" value="Unassembled WGS sequence"/>
</dbReference>
<protein>
    <submittedName>
        <fullName evidence="1">Uncharacterized protein</fullName>
    </submittedName>
</protein>